<accession>A0A812X9E9</accession>
<evidence type="ECO:0000313" key="3">
    <source>
        <dbReference type="Proteomes" id="UP000601435"/>
    </source>
</evidence>
<feature type="domain" description="Ubiquitin-like modifier-activating enzyme Atg7 N-terminal" evidence="1">
    <location>
        <begin position="13"/>
        <end position="68"/>
    </location>
</feature>
<dbReference type="Gene3D" id="3.40.140.70">
    <property type="entry name" value="Ubiquitin-like modifier-activating enzyme ATG7 N-terminal domain"/>
    <property type="match status" value="1"/>
</dbReference>
<name>A0A812X9E9_9DINO</name>
<dbReference type="InterPro" id="IPR042522">
    <property type="entry name" value="Atg7_N_1"/>
</dbReference>
<comment type="caution">
    <text evidence="2">The sequence shown here is derived from an EMBL/GenBank/DDBJ whole genome shotgun (WGS) entry which is preliminary data.</text>
</comment>
<evidence type="ECO:0000259" key="1">
    <source>
        <dbReference type="Pfam" id="PF16420"/>
    </source>
</evidence>
<keyword evidence="3" id="KW-1185">Reference proteome</keyword>
<gene>
    <name evidence="2" type="primary">ATG7</name>
    <name evidence="2" type="ORF">SNEC2469_LOCUS21119</name>
</gene>
<protein>
    <submittedName>
        <fullName evidence="2">ATG7 protein</fullName>
    </submittedName>
</protein>
<feature type="non-terminal residue" evidence="2">
    <location>
        <position position="68"/>
    </location>
</feature>
<dbReference type="Pfam" id="PF16420">
    <property type="entry name" value="ATG7_N"/>
    <property type="match status" value="1"/>
</dbReference>
<dbReference type="AlphaFoldDB" id="A0A812X9E9"/>
<dbReference type="OrthoDB" id="338614at2759"/>
<dbReference type="EMBL" id="CAJNJA010037263">
    <property type="protein sequence ID" value="CAE7730993.1"/>
    <property type="molecule type" value="Genomic_DNA"/>
</dbReference>
<organism evidence="2 3">
    <name type="scientific">Symbiodinium necroappetens</name>
    <dbReference type="NCBI Taxonomy" id="1628268"/>
    <lineage>
        <taxon>Eukaryota</taxon>
        <taxon>Sar</taxon>
        <taxon>Alveolata</taxon>
        <taxon>Dinophyceae</taxon>
        <taxon>Suessiales</taxon>
        <taxon>Symbiodiniaceae</taxon>
        <taxon>Symbiodinium</taxon>
    </lineage>
</organism>
<proteinExistence type="predicted"/>
<dbReference type="InterPro" id="IPR032197">
    <property type="entry name" value="Atg7_N"/>
</dbReference>
<dbReference type="Proteomes" id="UP000601435">
    <property type="component" value="Unassembled WGS sequence"/>
</dbReference>
<reference evidence="2" key="1">
    <citation type="submission" date="2021-02" db="EMBL/GenBank/DDBJ databases">
        <authorList>
            <person name="Dougan E. K."/>
            <person name="Rhodes N."/>
            <person name="Thang M."/>
            <person name="Chan C."/>
        </authorList>
    </citation>
    <scope>NUCLEOTIDE SEQUENCE</scope>
</reference>
<sequence length="68" mass="7586">MARPGGQGPPRDFEALIPAPDIGFWQELSRRKLDVWRLDSSNVPLTAYFEASQAAGVPAKCYFQKDAF</sequence>
<evidence type="ECO:0000313" key="2">
    <source>
        <dbReference type="EMBL" id="CAE7730993.1"/>
    </source>
</evidence>